<evidence type="ECO:0000256" key="5">
    <source>
        <dbReference type="ARBA" id="ARBA00012458"/>
    </source>
</evidence>
<dbReference type="InterPro" id="IPR045031">
    <property type="entry name" value="DHP_synth-like"/>
</dbReference>
<dbReference type="InterPro" id="IPR006390">
    <property type="entry name" value="DHP_synth_dom"/>
</dbReference>
<evidence type="ECO:0000256" key="9">
    <source>
        <dbReference type="ARBA" id="ARBA00022842"/>
    </source>
</evidence>
<dbReference type="AlphaFoldDB" id="A0A1T1D407"/>
<evidence type="ECO:0000259" key="13">
    <source>
        <dbReference type="PROSITE" id="PS50972"/>
    </source>
</evidence>
<comment type="catalytic activity">
    <reaction evidence="1">
        <text>(7,8-dihydropterin-6-yl)methyl diphosphate + 4-aminobenzoate = 7,8-dihydropteroate + diphosphate</text>
        <dbReference type="Rhea" id="RHEA:19949"/>
        <dbReference type="ChEBI" id="CHEBI:17836"/>
        <dbReference type="ChEBI" id="CHEBI:17839"/>
        <dbReference type="ChEBI" id="CHEBI:33019"/>
        <dbReference type="ChEBI" id="CHEBI:72950"/>
        <dbReference type="EC" id="2.5.1.15"/>
    </reaction>
</comment>
<evidence type="ECO:0000256" key="4">
    <source>
        <dbReference type="ARBA" id="ARBA00009503"/>
    </source>
</evidence>
<dbReference type="PROSITE" id="PS50972">
    <property type="entry name" value="PTERIN_BINDING"/>
    <property type="match status" value="1"/>
</dbReference>
<organism evidence="14 15">
    <name type="scientific">Candidatus Synechococcus spongiarum LMB bulk15M</name>
    <dbReference type="NCBI Taxonomy" id="1943582"/>
    <lineage>
        <taxon>Bacteria</taxon>
        <taxon>Bacillati</taxon>
        <taxon>Cyanobacteriota</taxon>
        <taxon>Cyanophyceae</taxon>
        <taxon>Synechococcales</taxon>
        <taxon>Synechococcaceae</taxon>
        <taxon>Synechococcus</taxon>
    </lineage>
</organism>
<dbReference type="Pfam" id="PF00809">
    <property type="entry name" value="Pterin_bind"/>
    <property type="match status" value="1"/>
</dbReference>
<dbReference type="SUPFAM" id="SSF51717">
    <property type="entry name" value="Dihydropteroate synthetase-like"/>
    <property type="match status" value="1"/>
</dbReference>
<comment type="similarity">
    <text evidence="4 12">Belongs to the DHPS family.</text>
</comment>
<dbReference type="GO" id="GO:0004156">
    <property type="term" value="F:dihydropteroate synthase activity"/>
    <property type="evidence" value="ECO:0007669"/>
    <property type="project" value="UniProtKB-EC"/>
</dbReference>
<keyword evidence="8 12" id="KW-0479">Metal-binding</keyword>
<dbReference type="PANTHER" id="PTHR20941">
    <property type="entry name" value="FOLATE SYNTHESIS PROTEINS"/>
    <property type="match status" value="1"/>
</dbReference>
<dbReference type="InterPro" id="IPR000489">
    <property type="entry name" value="Pterin-binding_dom"/>
</dbReference>
<evidence type="ECO:0000256" key="10">
    <source>
        <dbReference type="ARBA" id="ARBA00022909"/>
    </source>
</evidence>
<comment type="cofactor">
    <cofactor evidence="2 12">
        <name>Mg(2+)</name>
        <dbReference type="ChEBI" id="CHEBI:18420"/>
    </cofactor>
</comment>
<dbReference type="Proteomes" id="UP000242636">
    <property type="component" value="Unassembled WGS sequence"/>
</dbReference>
<evidence type="ECO:0000256" key="1">
    <source>
        <dbReference type="ARBA" id="ARBA00000012"/>
    </source>
</evidence>
<sequence>MENRIPGLVPGRTAVMAVVNVTPDSFSDGGRITSVAQAVDACRASLEAGAHILDIGGQSTRPGAVEVGPAVEMERVLPVIRALRQQLGSEPVLSIDTFWAEVAEAALREGVNWINDVSGGNHDPAMLSLVARWRCPYVLMHRRGNSRTMDNMAHYKGVVGEVEAALLHQTTTAQAGGVQPWQILWDPGLGFAKTTHHNLTLLHHLSRLASHGYPLLVGPSRKRFIGEVLVRPDPCQRIWGTAATVCKAVAGGAAVVRIHDVEAMAQVVTMADALWPSPQTRTCSPLDASQPRWSTS</sequence>
<accession>A0A1T1D407</accession>
<evidence type="ECO:0000313" key="15">
    <source>
        <dbReference type="Proteomes" id="UP000242636"/>
    </source>
</evidence>
<keyword evidence="7 12" id="KW-0808">Transferase</keyword>
<gene>
    <name evidence="14" type="ORF">BV61_00955</name>
</gene>
<dbReference type="PROSITE" id="PS00793">
    <property type="entry name" value="DHPS_2"/>
    <property type="match status" value="1"/>
</dbReference>
<evidence type="ECO:0000256" key="7">
    <source>
        <dbReference type="ARBA" id="ARBA00022679"/>
    </source>
</evidence>
<comment type="pathway">
    <text evidence="3 12">Cofactor biosynthesis; tetrahydrofolate biosynthesis; 7,8-dihydrofolate from 2-amino-4-hydroxy-6-hydroxymethyl-7,8-dihydropteridine diphosphate and 4-aminobenzoate: step 1/2.</text>
</comment>
<comment type="caution">
    <text evidence="14">The sequence shown here is derived from an EMBL/GenBank/DDBJ whole genome shotgun (WGS) entry which is preliminary data.</text>
</comment>
<keyword evidence="9 12" id="KW-0460">Magnesium</keyword>
<evidence type="ECO:0000256" key="8">
    <source>
        <dbReference type="ARBA" id="ARBA00022723"/>
    </source>
</evidence>
<dbReference type="EMBL" id="MWLD01000009">
    <property type="protein sequence ID" value="OOV35353.1"/>
    <property type="molecule type" value="Genomic_DNA"/>
</dbReference>
<keyword evidence="15" id="KW-1185">Reference proteome</keyword>
<dbReference type="FunFam" id="3.20.20.20:FF:000006">
    <property type="entry name" value="Dihydropteroate synthase"/>
    <property type="match status" value="1"/>
</dbReference>
<keyword evidence="10 12" id="KW-0289">Folate biosynthesis</keyword>
<name>A0A1T1D407_9SYNE</name>
<evidence type="ECO:0000256" key="11">
    <source>
        <dbReference type="ARBA" id="ARBA00030193"/>
    </source>
</evidence>
<dbReference type="PANTHER" id="PTHR20941:SF1">
    <property type="entry name" value="FOLIC ACID SYNTHESIS PROTEIN FOL1"/>
    <property type="match status" value="1"/>
</dbReference>
<evidence type="ECO:0000256" key="6">
    <source>
        <dbReference type="ARBA" id="ARBA00016919"/>
    </source>
</evidence>
<evidence type="ECO:0000313" key="14">
    <source>
        <dbReference type="EMBL" id="OOV35353.1"/>
    </source>
</evidence>
<proteinExistence type="inferred from homology"/>
<evidence type="ECO:0000256" key="12">
    <source>
        <dbReference type="RuleBase" id="RU361205"/>
    </source>
</evidence>
<dbReference type="InterPro" id="IPR011005">
    <property type="entry name" value="Dihydropteroate_synth-like_sf"/>
</dbReference>
<evidence type="ECO:0000256" key="3">
    <source>
        <dbReference type="ARBA" id="ARBA00004763"/>
    </source>
</evidence>
<comment type="function">
    <text evidence="12">Catalyzes the condensation of para-aminobenzoate (pABA) with 6-hydroxymethyl-7,8-dihydropterin diphosphate (DHPt-PP) to form 7,8-dihydropteroate (H2Pte), the immediate precursor of folate derivatives.</text>
</comment>
<feature type="domain" description="Pterin-binding" evidence="13">
    <location>
        <begin position="13"/>
        <end position="269"/>
    </location>
</feature>
<protein>
    <recommendedName>
        <fullName evidence="6 12">Dihydropteroate synthase</fullName>
        <shortName evidence="12">DHPS</shortName>
        <ecNumber evidence="5 12">2.5.1.15</ecNumber>
    </recommendedName>
    <alternativeName>
        <fullName evidence="11 12">Dihydropteroate pyrophosphorylase</fullName>
    </alternativeName>
</protein>
<dbReference type="GO" id="GO:0046656">
    <property type="term" value="P:folic acid biosynthetic process"/>
    <property type="evidence" value="ECO:0007669"/>
    <property type="project" value="UniProtKB-KW"/>
</dbReference>
<dbReference type="CDD" id="cd00739">
    <property type="entry name" value="DHPS"/>
    <property type="match status" value="1"/>
</dbReference>
<dbReference type="Gene3D" id="3.20.20.20">
    <property type="entry name" value="Dihydropteroate synthase-like"/>
    <property type="match status" value="1"/>
</dbReference>
<dbReference type="GO" id="GO:0046654">
    <property type="term" value="P:tetrahydrofolate biosynthetic process"/>
    <property type="evidence" value="ECO:0007669"/>
    <property type="project" value="UniProtKB-UniPathway"/>
</dbReference>
<reference evidence="14 15" key="1">
    <citation type="submission" date="2017-02" db="EMBL/GenBank/DDBJ databases">
        <title>Draft Genome Sequences of 'Candidatus Synechococcus spongiarum', Cyanobacterial Symbionts of the Mediterranean Sponge Aplysina aerophoba from two locations.</title>
        <authorList>
            <person name="Slaby B.M."/>
            <person name="Hentschel U."/>
        </authorList>
    </citation>
    <scope>NUCLEOTIDE SEQUENCE [LARGE SCALE GENOMIC DNA]</scope>
    <source>
        <strain evidence="14">LMB bulk15M</strain>
    </source>
</reference>
<dbReference type="GO" id="GO:0046872">
    <property type="term" value="F:metal ion binding"/>
    <property type="evidence" value="ECO:0007669"/>
    <property type="project" value="UniProtKB-KW"/>
</dbReference>
<dbReference type="UniPathway" id="UPA00077">
    <property type="reaction ID" value="UER00156"/>
</dbReference>
<dbReference type="PROSITE" id="PS00792">
    <property type="entry name" value="DHPS_1"/>
    <property type="match status" value="1"/>
</dbReference>
<dbReference type="EC" id="2.5.1.15" evidence="5 12"/>
<evidence type="ECO:0000256" key="2">
    <source>
        <dbReference type="ARBA" id="ARBA00001946"/>
    </source>
</evidence>
<dbReference type="NCBIfam" id="TIGR01496">
    <property type="entry name" value="DHPS"/>
    <property type="match status" value="1"/>
</dbReference>